<organism evidence="1 2">
    <name type="scientific">Acidianus manzaensis</name>
    <dbReference type="NCBI Taxonomy" id="282676"/>
    <lineage>
        <taxon>Archaea</taxon>
        <taxon>Thermoproteota</taxon>
        <taxon>Thermoprotei</taxon>
        <taxon>Sulfolobales</taxon>
        <taxon>Sulfolobaceae</taxon>
        <taxon>Acidianus</taxon>
    </lineage>
</organism>
<proteinExistence type="predicted"/>
<protein>
    <recommendedName>
        <fullName evidence="3">DNA primase</fullName>
    </recommendedName>
</protein>
<dbReference type="OrthoDB" id="31058at2157"/>
<reference evidence="1 2" key="1">
    <citation type="submission" date="2017-03" db="EMBL/GenBank/DDBJ databases">
        <title>Sulfur activation and transportation mechanism of thermophilic Archaea Acidianus manzaensis YN-25.</title>
        <authorList>
            <person name="Ma Y."/>
            <person name="Yang Y."/>
            <person name="Xia J."/>
        </authorList>
    </citation>
    <scope>NUCLEOTIDE SEQUENCE [LARGE SCALE GENOMIC DNA]</scope>
    <source>
        <strain evidence="1 2">YN-25</strain>
    </source>
</reference>
<dbReference type="SUPFAM" id="SSF56747">
    <property type="entry name" value="Prim-pol domain"/>
    <property type="match status" value="1"/>
</dbReference>
<dbReference type="Proteomes" id="UP000193404">
    <property type="component" value="Chromosome"/>
</dbReference>
<evidence type="ECO:0008006" key="3">
    <source>
        <dbReference type="Google" id="ProtNLM"/>
    </source>
</evidence>
<dbReference type="AlphaFoldDB" id="A0A1W6K3C6"/>
<dbReference type="STRING" id="282676.B6F84_03725"/>
<gene>
    <name evidence="1" type="ORF">B6F84_03725</name>
</gene>
<dbReference type="Gene3D" id="3.90.920.10">
    <property type="entry name" value="DNA primase, PRIM domain"/>
    <property type="match status" value="1"/>
</dbReference>
<evidence type="ECO:0000313" key="1">
    <source>
        <dbReference type="EMBL" id="ARM77048.1"/>
    </source>
</evidence>
<dbReference type="KEGG" id="aman:B6F84_03725"/>
<keyword evidence="2" id="KW-1185">Reference proteome</keyword>
<dbReference type="EMBL" id="CP020477">
    <property type="protein sequence ID" value="ARM77048.1"/>
    <property type="molecule type" value="Genomic_DNA"/>
</dbReference>
<name>A0A1W6K3C6_9CREN</name>
<sequence>MSKYKARTVYATAGKYKEINSVNTKNDKIIAYTPFFDIDTKIEKWEFAIRAAEVVISALEKEKIEKSVYLLWSGEGIHVRINENSIPKDYDPLTASHAIVQYILNKVKDQIEILSEASGNVLKIDELIDTKRIFTAPLSFHKELDYVAICFSPNKLDKFTLDWAKPDNFVHEEKIYEKFEENEASELLTKAIQAYKPTHEGVKPKRKEEENERGEIGRFQVMALLQAARYYLLYKDLNKAKSFGLNRAIFYAWAKYHRGYEKKPMQRITPSAIRKDRILTTVAGEEVYEDLESGYYVIGDKEQTPEDYDKEIKEKIEVIIPYEKAWDSAVQYLSTFPKETLENQRAFFQNAYLPVRDEFIEKVVKRKKSGIDAYFS</sequence>
<evidence type="ECO:0000313" key="2">
    <source>
        <dbReference type="Proteomes" id="UP000193404"/>
    </source>
</evidence>
<accession>A0A1W6K3C6</accession>